<evidence type="ECO:0000313" key="15">
    <source>
        <dbReference type="Proteomes" id="UP000030755"/>
    </source>
</evidence>
<dbReference type="HOGENOM" id="CLU_032616_0_2_1"/>
<evidence type="ECO:0000256" key="6">
    <source>
        <dbReference type="ARBA" id="ARBA00022741"/>
    </source>
</evidence>
<dbReference type="HAMAP" id="MF_00185">
    <property type="entry name" value="IPP_trans"/>
    <property type="match status" value="1"/>
</dbReference>
<comment type="cofactor">
    <cofactor evidence="1">
        <name>Mg(2+)</name>
        <dbReference type="ChEBI" id="CHEBI:18420"/>
    </cofactor>
</comment>
<protein>
    <recommendedName>
        <fullName evidence="3 10">tRNA dimethylallyltransferase</fullName>
        <ecNumber evidence="3 10">2.5.1.75</ecNumber>
    </recommendedName>
</protein>
<keyword evidence="8" id="KW-0460">Magnesium</keyword>
<dbReference type="Gene3D" id="1.10.20.140">
    <property type="match status" value="1"/>
</dbReference>
<dbReference type="GO" id="GO:0006400">
    <property type="term" value="P:tRNA modification"/>
    <property type="evidence" value="ECO:0007669"/>
    <property type="project" value="TreeGrafter"/>
</dbReference>
<dbReference type="PANTHER" id="PTHR11088:SF60">
    <property type="entry name" value="TRNA DIMETHYLALLYLTRANSFERASE"/>
    <property type="match status" value="1"/>
</dbReference>
<dbReference type="Gene3D" id="3.40.50.300">
    <property type="entry name" value="P-loop containing nucleotide triphosphate hydrolases"/>
    <property type="match status" value="1"/>
</dbReference>
<dbReference type="OMA" id="WISSEGC"/>
<keyword evidence="7 11" id="KW-0067">ATP-binding</keyword>
<organism evidence="13 15">
    <name type="scientific">Rozella allomycis (strain CSF55)</name>
    <dbReference type="NCBI Taxonomy" id="988480"/>
    <lineage>
        <taxon>Eukaryota</taxon>
        <taxon>Fungi</taxon>
        <taxon>Fungi incertae sedis</taxon>
        <taxon>Cryptomycota</taxon>
        <taxon>Cryptomycota incertae sedis</taxon>
        <taxon>Rozella</taxon>
    </lineage>
</organism>
<dbReference type="SUPFAM" id="SSF52540">
    <property type="entry name" value="P-loop containing nucleoside triphosphate hydrolases"/>
    <property type="match status" value="1"/>
</dbReference>
<comment type="catalytic activity">
    <reaction evidence="9 10">
        <text>adenosine(37) in tRNA + dimethylallyl diphosphate = N(6)-dimethylallyladenosine(37) in tRNA + diphosphate</text>
        <dbReference type="Rhea" id="RHEA:26482"/>
        <dbReference type="Rhea" id="RHEA-COMP:10162"/>
        <dbReference type="Rhea" id="RHEA-COMP:10375"/>
        <dbReference type="ChEBI" id="CHEBI:33019"/>
        <dbReference type="ChEBI" id="CHEBI:57623"/>
        <dbReference type="ChEBI" id="CHEBI:74411"/>
        <dbReference type="ChEBI" id="CHEBI:74415"/>
        <dbReference type="EC" id="2.5.1.75"/>
    </reaction>
</comment>
<dbReference type="STRING" id="988480.A0A075ASP8"/>
<comment type="similarity">
    <text evidence="2 11">Belongs to the IPP transferase family.</text>
</comment>
<evidence type="ECO:0000256" key="8">
    <source>
        <dbReference type="ARBA" id="ARBA00022842"/>
    </source>
</evidence>
<evidence type="ECO:0000256" key="5">
    <source>
        <dbReference type="ARBA" id="ARBA00022694"/>
    </source>
</evidence>
<keyword evidence="4 11" id="KW-0808">Transferase</keyword>
<dbReference type="PANTHER" id="PTHR11088">
    <property type="entry name" value="TRNA DIMETHYLALLYLTRANSFERASE"/>
    <property type="match status" value="1"/>
</dbReference>
<dbReference type="GO" id="GO:0005524">
    <property type="term" value="F:ATP binding"/>
    <property type="evidence" value="ECO:0007669"/>
    <property type="project" value="UniProtKB-KW"/>
</dbReference>
<evidence type="ECO:0000256" key="9">
    <source>
        <dbReference type="ARBA" id="ARBA00049563"/>
    </source>
</evidence>
<reference evidence="14" key="3">
    <citation type="submission" date="2018-08" db="EMBL/GenBank/DDBJ databases">
        <title>Leveraging single-cell genomics to expand the Fungal Tree of Life.</title>
        <authorList>
            <consortium name="DOE Joint Genome Institute"/>
            <person name="Ahrendt S.R."/>
            <person name="Quandt C.A."/>
            <person name="Ciobanu D."/>
            <person name="Clum A."/>
            <person name="Salamov A."/>
            <person name="Andreopoulos B."/>
            <person name="Cheng J.-F."/>
            <person name="Woyke T."/>
            <person name="Pelin A."/>
            <person name="Henrissat B."/>
            <person name="Reynolds N."/>
            <person name="Benny G.L."/>
            <person name="Smith M.E."/>
            <person name="James T.Y."/>
            <person name="Grigoriev I.V."/>
        </authorList>
    </citation>
    <scope>NUCLEOTIDE SEQUENCE</scope>
    <source>
        <strain evidence="14">CSF55</strain>
    </source>
</reference>
<evidence type="ECO:0000313" key="14">
    <source>
        <dbReference type="EMBL" id="RKP22159.1"/>
    </source>
</evidence>
<dbReference type="Proteomes" id="UP000030755">
    <property type="component" value="Unassembled WGS sequence"/>
</dbReference>
<dbReference type="OrthoDB" id="775260at2759"/>
<proteinExistence type="inferred from homology"/>
<evidence type="ECO:0000256" key="7">
    <source>
        <dbReference type="ARBA" id="ARBA00022840"/>
    </source>
</evidence>
<dbReference type="Pfam" id="PF01715">
    <property type="entry name" value="IPPT"/>
    <property type="match status" value="1"/>
</dbReference>
<evidence type="ECO:0000313" key="13">
    <source>
        <dbReference type="EMBL" id="EPZ31736.1"/>
    </source>
</evidence>
<name>A0A075ASP8_ROZAC</name>
<dbReference type="EMBL" id="KE561209">
    <property type="protein sequence ID" value="EPZ31736.1"/>
    <property type="molecule type" value="Genomic_DNA"/>
</dbReference>
<dbReference type="Proteomes" id="UP000281549">
    <property type="component" value="Unassembled WGS sequence"/>
</dbReference>
<accession>A0A075ASP8</accession>
<keyword evidence="5 10" id="KW-0819">tRNA processing</keyword>
<reference evidence="16" key="2">
    <citation type="journal article" date="2018" name="Nat. Microbiol.">
        <title>Leveraging single-cell genomics to expand the fungal tree of life.</title>
        <authorList>
            <person name="Ahrendt S.R."/>
            <person name="Quandt C.A."/>
            <person name="Ciobanu D."/>
            <person name="Clum A."/>
            <person name="Salamov A."/>
            <person name="Andreopoulos B."/>
            <person name="Cheng J.F."/>
            <person name="Woyke T."/>
            <person name="Pelin A."/>
            <person name="Henrissat B."/>
            <person name="Reynolds N.K."/>
            <person name="Benny G.L."/>
            <person name="Smith M.E."/>
            <person name="James T.Y."/>
            <person name="Grigoriev I.V."/>
        </authorList>
    </citation>
    <scope>NUCLEOTIDE SEQUENCE [LARGE SCALE GENOMIC DNA]</scope>
    <source>
        <strain evidence="16">CSF55</strain>
    </source>
</reference>
<dbReference type="InterPro" id="IPR027417">
    <property type="entry name" value="P-loop_NTPase"/>
</dbReference>
<keyword evidence="6 11" id="KW-0547">Nucleotide-binding</keyword>
<dbReference type="EMBL" id="ML004907">
    <property type="protein sequence ID" value="RKP22159.1"/>
    <property type="molecule type" value="Genomic_DNA"/>
</dbReference>
<evidence type="ECO:0000256" key="1">
    <source>
        <dbReference type="ARBA" id="ARBA00001946"/>
    </source>
</evidence>
<dbReference type="InterPro" id="IPR018022">
    <property type="entry name" value="IPT"/>
</dbReference>
<evidence type="ECO:0000256" key="11">
    <source>
        <dbReference type="RuleBase" id="RU003785"/>
    </source>
</evidence>
<evidence type="ECO:0000256" key="10">
    <source>
        <dbReference type="RuleBase" id="RU003783"/>
    </source>
</evidence>
<feature type="coiled-coil region" evidence="12">
    <location>
        <begin position="255"/>
        <end position="282"/>
    </location>
</feature>
<keyword evidence="15" id="KW-1185">Reference proteome</keyword>
<reference evidence="13 15" key="1">
    <citation type="journal article" date="2013" name="Curr. Biol.">
        <title>Shared signatures of parasitism and phylogenomics unite Cryptomycota and microsporidia.</title>
        <authorList>
            <person name="James T.Y."/>
            <person name="Pelin A."/>
            <person name="Bonen L."/>
            <person name="Ahrendt S."/>
            <person name="Sain D."/>
            <person name="Corradi N."/>
            <person name="Stajich J.E."/>
        </authorList>
    </citation>
    <scope>NUCLEOTIDE SEQUENCE [LARGE SCALE GENOMIC DNA]</scope>
    <source>
        <strain evidence="13">CSF55</strain>
        <strain evidence="13">CSF55</strain>
    </source>
</reference>
<keyword evidence="12" id="KW-0175">Coiled coil</keyword>
<dbReference type="NCBIfam" id="TIGR00174">
    <property type="entry name" value="miaA"/>
    <property type="match status" value="1"/>
</dbReference>
<evidence type="ECO:0000256" key="4">
    <source>
        <dbReference type="ARBA" id="ARBA00022679"/>
    </source>
</evidence>
<evidence type="ECO:0000256" key="3">
    <source>
        <dbReference type="ARBA" id="ARBA00012665"/>
    </source>
</evidence>
<evidence type="ECO:0000313" key="16">
    <source>
        <dbReference type="Proteomes" id="UP000281549"/>
    </source>
</evidence>
<evidence type="ECO:0000256" key="2">
    <source>
        <dbReference type="ARBA" id="ARBA00005842"/>
    </source>
</evidence>
<dbReference type="EC" id="2.5.1.75" evidence="3 10"/>
<gene>
    <name evidence="13" type="ORF">O9G_000215</name>
    <name evidence="14" type="ORF">ROZALSC1DRAFT_26455</name>
</gene>
<dbReference type="GO" id="GO:0052381">
    <property type="term" value="F:tRNA dimethylallyltransferase activity"/>
    <property type="evidence" value="ECO:0007669"/>
    <property type="project" value="UniProtKB-EC"/>
</dbReference>
<dbReference type="InterPro" id="IPR039657">
    <property type="entry name" value="Dimethylallyltransferase"/>
</dbReference>
<evidence type="ECO:0000256" key="12">
    <source>
        <dbReference type="SAM" id="Coils"/>
    </source>
</evidence>
<dbReference type="AlphaFoldDB" id="A0A075ASP8"/>
<sequence length="323" mass="37176">MSCLNPLAIIGATAVGKSSMAINVAKIIGAEIISCDSVQMVYRDLTIGSNRVVNYENVPHHLVGFLDLDQQFSAGDFYRSCTHLIKEIQSRNKVPLIVGGAMFYLKWLFEGPPPTPLPTPIKIRKETEKLIEEEDNWDSTFARVAMIDPIYAHTIGFNNTKRLYRPLEIFKMTGKAISDYSLPATNSIRELKVHCVQLQLSGNTLVDIINRRCQKMIELGLLSEVERLISKGYNPSNAEWFNSIGYKQCYNYFILEESKRNFDKLLVEFQNATKKYAKQQERYFKKKIDAWLIKQVKYDPENKNENISQEIVNIFQSNQMRKI</sequence>